<feature type="compositionally biased region" description="Polar residues" evidence="1">
    <location>
        <begin position="67"/>
        <end position="76"/>
    </location>
</feature>
<feature type="region of interest" description="Disordered" evidence="1">
    <location>
        <begin position="54"/>
        <end position="95"/>
    </location>
</feature>
<sequence length="95" mass="10461">MLARYLVIVIAVVLNLITFRISLLLFNANPFLFPVSLLQELRLCSHLISEFGSESSTMTPDGAFGSTRLNNPSKSMDSALLSHENGSRNSIAFDE</sequence>
<keyword evidence="2" id="KW-0472">Membrane</keyword>
<keyword evidence="2" id="KW-1133">Transmembrane helix</keyword>
<keyword evidence="4" id="KW-1185">Reference proteome</keyword>
<dbReference type="Proteomes" id="UP000886885">
    <property type="component" value="Chromosome 17A"/>
</dbReference>
<gene>
    <name evidence="3" type="ORF">POTOM_054265</name>
</gene>
<proteinExistence type="predicted"/>
<name>A0A8X7Y3E2_POPTO</name>
<evidence type="ECO:0000256" key="1">
    <source>
        <dbReference type="SAM" id="MobiDB-lite"/>
    </source>
</evidence>
<dbReference type="EMBL" id="JAAWWB010000033">
    <property type="protein sequence ID" value="KAG6743311.1"/>
    <property type="molecule type" value="Genomic_DNA"/>
</dbReference>
<accession>A0A8X7Y3E2</accession>
<feature type="transmembrane region" description="Helical" evidence="2">
    <location>
        <begin position="6"/>
        <end position="26"/>
    </location>
</feature>
<organism evidence="3 4">
    <name type="scientific">Populus tomentosa</name>
    <name type="common">Chinese white poplar</name>
    <dbReference type="NCBI Taxonomy" id="118781"/>
    <lineage>
        <taxon>Eukaryota</taxon>
        <taxon>Viridiplantae</taxon>
        <taxon>Streptophyta</taxon>
        <taxon>Embryophyta</taxon>
        <taxon>Tracheophyta</taxon>
        <taxon>Spermatophyta</taxon>
        <taxon>Magnoliopsida</taxon>
        <taxon>eudicotyledons</taxon>
        <taxon>Gunneridae</taxon>
        <taxon>Pentapetalae</taxon>
        <taxon>rosids</taxon>
        <taxon>fabids</taxon>
        <taxon>Malpighiales</taxon>
        <taxon>Salicaceae</taxon>
        <taxon>Saliceae</taxon>
        <taxon>Populus</taxon>
    </lineage>
</organism>
<reference evidence="3" key="1">
    <citation type="journal article" date="2020" name="bioRxiv">
        <title>Hybrid origin of Populus tomentosa Carr. identified through genome sequencing and phylogenomic analysis.</title>
        <authorList>
            <person name="An X."/>
            <person name="Gao K."/>
            <person name="Chen Z."/>
            <person name="Li J."/>
            <person name="Yang X."/>
            <person name="Yang X."/>
            <person name="Zhou J."/>
            <person name="Guo T."/>
            <person name="Zhao T."/>
            <person name="Huang S."/>
            <person name="Miao D."/>
            <person name="Khan W.U."/>
            <person name="Rao P."/>
            <person name="Ye M."/>
            <person name="Lei B."/>
            <person name="Liao W."/>
            <person name="Wang J."/>
            <person name="Ji L."/>
            <person name="Li Y."/>
            <person name="Guo B."/>
            <person name="Mustafa N.S."/>
            <person name="Li S."/>
            <person name="Yun Q."/>
            <person name="Keller S.R."/>
            <person name="Mao J."/>
            <person name="Zhang R."/>
            <person name="Strauss S.H."/>
        </authorList>
    </citation>
    <scope>NUCLEOTIDE SEQUENCE</scope>
    <source>
        <strain evidence="3">GM15</strain>
        <tissue evidence="3">Leaf</tissue>
    </source>
</reference>
<protein>
    <submittedName>
        <fullName evidence="3">Uncharacterized protein</fullName>
    </submittedName>
</protein>
<evidence type="ECO:0000313" key="4">
    <source>
        <dbReference type="Proteomes" id="UP000886885"/>
    </source>
</evidence>
<keyword evidence="2" id="KW-0812">Transmembrane</keyword>
<comment type="caution">
    <text evidence="3">The sequence shown here is derived from an EMBL/GenBank/DDBJ whole genome shotgun (WGS) entry which is preliminary data.</text>
</comment>
<evidence type="ECO:0000256" key="2">
    <source>
        <dbReference type="SAM" id="Phobius"/>
    </source>
</evidence>
<dbReference type="AlphaFoldDB" id="A0A8X7Y3E2"/>
<evidence type="ECO:0000313" key="3">
    <source>
        <dbReference type="EMBL" id="KAG6743311.1"/>
    </source>
</evidence>